<accession>A0A8F2DAA4</accession>
<dbReference type="Proteomes" id="UP000683422">
    <property type="component" value="Segment"/>
</dbReference>
<dbReference type="KEGG" id="vg:80020461"/>
<gene>
    <name evidence="1" type="primary">49</name>
    <name evidence="1" type="ORF">SEA_VANLEE_49</name>
</gene>
<protein>
    <submittedName>
        <fullName evidence="1">Uncharacterized protein</fullName>
    </submittedName>
</protein>
<evidence type="ECO:0000313" key="2">
    <source>
        <dbReference type="Proteomes" id="UP000683422"/>
    </source>
</evidence>
<reference evidence="1" key="1">
    <citation type="submission" date="2021-04" db="EMBL/GenBank/DDBJ databases">
        <authorList>
            <person name="Barnhill K.B."/>
            <person name="Biggs A.M."/>
            <person name="Bland J."/>
            <person name="Choudhary H.M."/>
            <person name="Crogan R.E."/>
            <person name="Finocchiaro A.B."/>
            <person name="Franco V."/>
            <person name="Fuller T.A."/>
            <person name="Hanwacker C.G."/>
            <person name="Howard Z.E."/>
            <person name="Iqbal M."/>
            <person name="Mathew A.M."/>
            <person name="Miller S."/>
            <person name="Padhye S."/>
            <person name="Rainey E."/>
            <person name="Rodriguez A."/>
            <person name="Stewart E."/>
            <person name="Otero L.A."/>
            <person name="Chase M.A."/>
            <person name="Pollenz R.S."/>
            <person name="Garlena R.A."/>
            <person name="Russell D.A."/>
            <person name="Jacobs-Sera D."/>
            <person name="Hatfull G.F."/>
        </authorList>
    </citation>
    <scope>NUCLEOTIDE SEQUENCE</scope>
</reference>
<dbReference type="GeneID" id="80020461"/>
<keyword evidence="2" id="KW-1185">Reference proteome</keyword>
<dbReference type="EMBL" id="MZ028627">
    <property type="protein sequence ID" value="QWS68166.1"/>
    <property type="molecule type" value="Genomic_DNA"/>
</dbReference>
<evidence type="ECO:0000313" key="1">
    <source>
        <dbReference type="EMBL" id="QWS68166.1"/>
    </source>
</evidence>
<sequence>MTDDFLTRDIQKRLGSVARPGAILPGEEFETAVVVDTHERVLTRLFKFLVDHSDEWVLCPDVLDPATLIRYDRDNVTHFTWTHPSKGTLNVYVLVEIDIHGRRWFKFVEANPV</sequence>
<name>A0A8F2DAA4_9CAUD</name>
<dbReference type="RefSeq" id="YP_010755790.1">
    <property type="nucleotide sequence ID" value="NC_073474.1"/>
</dbReference>
<proteinExistence type="predicted"/>
<organism evidence="1 2">
    <name type="scientific">Gordonia phage VanLee</name>
    <dbReference type="NCBI Taxonomy" id="2845816"/>
    <lineage>
        <taxon>Viruses</taxon>
        <taxon>Duplodnaviria</taxon>
        <taxon>Heunggongvirae</taxon>
        <taxon>Uroviricota</taxon>
        <taxon>Caudoviricetes</taxon>
        <taxon>Kruegerviridae</taxon>
        <taxon>Vanleevirus</taxon>
        <taxon>Vanleevirus vanlee</taxon>
    </lineage>
</organism>